<proteinExistence type="predicted"/>
<feature type="chain" id="PRO_5019147289" evidence="1">
    <location>
        <begin position="21"/>
        <end position="430"/>
    </location>
</feature>
<keyword evidence="1" id="KW-0732">Signal</keyword>
<protein>
    <submittedName>
        <fullName evidence="3">Alpha/beta fold hydrolase</fullName>
    </submittedName>
</protein>
<dbReference type="OrthoDB" id="1412847at2"/>
<keyword evidence="4" id="KW-1185">Reference proteome</keyword>
<name>A0A418W7J9_9SPHN</name>
<comment type="caution">
    <text evidence="3">The sequence shown here is derived from an EMBL/GenBank/DDBJ whole genome shotgun (WGS) entry which is preliminary data.</text>
</comment>
<dbReference type="PANTHER" id="PTHR43265:SF1">
    <property type="entry name" value="ESTERASE ESTD"/>
    <property type="match status" value="1"/>
</dbReference>
<dbReference type="Gene3D" id="3.40.50.1820">
    <property type="entry name" value="alpha/beta hydrolase"/>
    <property type="match status" value="1"/>
</dbReference>
<dbReference type="AlphaFoldDB" id="A0A418W7J9"/>
<dbReference type="SUPFAM" id="SSF53474">
    <property type="entry name" value="alpha/beta-Hydrolases"/>
    <property type="match status" value="1"/>
</dbReference>
<dbReference type="InterPro" id="IPR000073">
    <property type="entry name" value="AB_hydrolase_1"/>
</dbReference>
<dbReference type="Pfam" id="PF12697">
    <property type="entry name" value="Abhydrolase_6"/>
    <property type="match status" value="1"/>
</dbReference>
<dbReference type="InterPro" id="IPR053145">
    <property type="entry name" value="AB_hydrolase_Est10"/>
</dbReference>
<organism evidence="3 4">
    <name type="scientific">Sphingomonas cavernae</name>
    <dbReference type="NCBI Taxonomy" id="2320861"/>
    <lineage>
        <taxon>Bacteria</taxon>
        <taxon>Pseudomonadati</taxon>
        <taxon>Pseudomonadota</taxon>
        <taxon>Alphaproteobacteria</taxon>
        <taxon>Sphingomonadales</taxon>
        <taxon>Sphingomonadaceae</taxon>
        <taxon>Sphingomonas</taxon>
    </lineage>
</organism>
<feature type="domain" description="AB hydrolase-1" evidence="2">
    <location>
        <begin position="129"/>
        <end position="391"/>
    </location>
</feature>
<keyword evidence="3" id="KW-0378">Hydrolase</keyword>
<reference evidence="3 4" key="1">
    <citation type="submission" date="2018-09" db="EMBL/GenBank/DDBJ databases">
        <authorList>
            <person name="Zhu H."/>
        </authorList>
    </citation>
    <scope>NUCLEOTIDE SEQUENCE [LARGE SCALE GENOMIC DNA]</scope>
    <source>
        <strain evidence="3 4">K2R01-6</strain>
    </source>
</reference>
<dbReference type="InterPro" id="IPR029058">
    <property type="entry name" value="AB_hydrolase_fold"/>
</dbReference>
<evidence type="ECO:0000313" key="3">
    <source>
        <dbReference type="EMBL" id="RJF85986.1"/>
    </source>
</evidence>
<accession>A0A418W7J9</accession>
<evidence type="ECO:0000313" key="4">
    <source>
        <dbReference type="Proteomes" id="UP000286100"/>
    </source>
</evidence>
<dbReference type="Proteomes" id="UP000286100">
    <property type="component" value="Unassembled WGS sequence"/>
</dbReference>
<gene>
    <name evidence="3" type="ORF">D3876_19315</name>
</gene>
<sequence length="430" mass="46820">MMRFSVPLLLGIFAVSTSSAAAPAAPQCTPGAYRGADGDFIVITERAKSAEDGEWRYTFRDGRYGSTKGGAVQCSADALMVTGPSGAVERWPRMALRMTPTRFKSGDAMLAGMLVEPDVKAGKKPPLAVMVHGSESSASINRNPYPFVFAAQGIAAFVYDKHGAGASEGRYHQNFHRLAADVVAASTEAKRLAKGRFSRFGLFGGSQGGWVAPRAANDAGAEFVAIGFGLLINPLEEDSEQVFSELREKGYGDTVIAEAREITDATGAVIASHFTSGFDQLAAVKARYGAQPWFTAITGEFTGALLASDEPTLRREGPAKYDNLDLDWRYDAIGHLRRVRAPQLWIVAGEDREAPPIVTIERLQALRREGKPISIVRFPRTDHGMYEFEQAADGTRRDTRITDGYFRLLADWIKRETHSPYGTAEMLTPE</sequence>
<evidence type="ECO:0000259" key="2">
    <source>
        <dbReference type="Pfam" id="PF12697"/>
    </source>
</evidence>
<dbReference type="EMBL" id="QYUM01000004">
    <property type="protein sequence ID" value="RJF85986.1"/>
    <property type="molecule type" value="Genomic_DNA"/>
</dbReference>
<dbReference type="GO" id="GO:0052689">
    <property type="term" value="F:carboxylic ester hydrolase activity"/>
    <property type="evidence" value="ECO:0007669"/>
    <property type="project" value="TreeGrafter"/>
</dbReference>
<evidence type="ECO:0000256" key="1">
    <source>
        <dbReference type="SAM" id="SignalP"/>
    </source>
</evidence>
<feature type="signal peptide" evidence="1">
    <location>
        <begin position="1"/>
        <end position="20"/>
    </location>
</feature>
<dbReference type="PANTHER" id="PTHR43265">
    <property type="entry name" value="ESTERASE ESTD"/>
    <property type="match status" value="1"/>
</dbReference>